<dbReference type="InterPro" id="IPR013783">
    <property type="entry name" value="Ig-like_fold"/>
</dbReference>
<evidence type="ECO:0000256" key="2">
    <source>
        <dbReference type="ARBA" id="ARBA00022692"/>
    </source>
</evidence>
<keyword evidence="3 9" id="KW-0732">Signal</keyword>
<dbReference type="Gene3D" id="2.60.40.10">
    <property type="entry name" value="Immunoglobulins"/>
    <property type="match status" value="4"/>
</dbReference>
<evidence type="ECO:0000256" key="6">
    <source>
        <dbReference type="ARBA" id="ARBA00023170"/>
    </source>
</evidence>
<dbReference type="PANTHER" id="PTHR23037">
    <property type="entry name" value="CYTOKINE RECEPTOR"/>
    <property type="match status" value="1"/>
</dbReference>
<feature type="chain" id="PRO_5025409332" description="Fibronectin type-III domain-containing protein" evidence="9">
    <location>
        <begin position="19"/>
        <end position="685"/>
    </location>
</feature>
<dbReference type="EMBL" id="VEVO01000005">
    <property type="protein sequence ID" value="KAF0041862.1"/>
    <property type="molecule type" value="Genomic_DNA"/>
</dbReference>
<name>A0A6A4TIJ3_SCOMX</name>
<evidence type="ECO:0000256" key="4">
    <source>
        <dbReference type="ARBA" id="ARBA00022989"/>
    </source>
</evidence>
<keyword evidence="7" id="KW-0325">Glycoprotein</keyword>
<dbReference type="InterPro" id="IPR003961">
    <property type="entry name" value="FN3_dom"/>
</dbReference>
<evidence type="ECO:0000256" key="5">
    <source>
        <dbReference type="ARBA" id="ARBA00023136"/>
    </source>
</evidence>
<dbReference type="PANTHER" id="PTHR23037:SF34">
    <property type="entry name" value="THROMBOPOIETIN RECEPTOR ISOFORM X1"/>
    <property type="match status" value="1"/>
</dbReference>
<evidence type="ECO:0000256" key="8">
    <source>
        <dbReference type="SAM" id="Phobius"/>
    </source>
</evidence>
<accession>A0A6A4TIJ3</accession>
<organism evidence="11 12">
    <name type="scientific">Scophthalmus maximus</name>
    <name type="common">Turbot</name>
    <name type="synonym">Psetta maxima</name>
    <dbReference type="NCBI Taxonomy" id="52904"/>
    <lineage>
        <taxon>Eukaryota</taxon>
        <taxon>Metazoa</taxon>
        <taxon>Chordata</taxon>
        <taxon>Craniata</taxon>
        <taxon>Vertebrata</taxon>
        <taxon>Euteleostomi</taxon>
        <taxon>Actinopterygii</taxon>
        <taxon>Neopterygii</taxon>
        <taxon>Teleostei</taxon>
        <taxon>Neoteleostei</taxon>
        <taxon>Acanthomorphata</taxon>
        <taxon>Carangaria</taxon>
        <taxon>Pleuronectiformes</taxon>
        <taxon>Pleuronectoidei</taxon>
        <taxon>Scophthalmidae</taxon>
        <taxon>Scophthalmus</taxon>
    </lineage>
</organism>
<dbReference type="AlphaFoldDB" id="A0A6A4TIJ3"/>
<comment type="caution">
    <text evidence="11">The sequence shown here is derived from an EMBL/GenBank/DDBJ whole genome shotgun (WGS) entry which is preliminary data.</text>
</comment>
<feature type="domain" description="Fibronectin type-III" evidence="10">
    <location>
        <begin position="190"/>
        <end position="288"/>
    </location>
</feature>
<keyword evidence="4 8" id="KW-1133">Transmembrane helix</keyword>
<feature type="signal peptide" evidence="9">
    <location>
        <begin position="1"/>
        <end position="18"/>
    </location>
</feature>
<sequence>MLLIIVWIEVSFVPGILCEDEAVRHLSRKVFHVICGADVLRLKEEQDPKCFTRTGRDFTCFFEAADNRTYDLLYKVSSMPRENRCDVSVLRPEEDIFLHVCSFPSTDVLLFVEMHLEVVEHDTNASVCRRTVSVEDHCKTIIHFPIFTFLDKKKIKEIANGFDHSWAHMHEVICISHDFVISALTFLLDPPFNVTLHRTGEAGQLLVSWHTRVPTYCGDAMYSVRYSSRGVGETTEEVGKDKYTKHLLDSLVPGEETEVQVSVKCASSPSAGHWRSWSQPVRVMVPQSADDASLMCFTCDLQNVTCQWNGSKYGAGEDYKLFYKFGLSGGWTECLTDGKFTDLCRFHGDESRKIRVKLCSTAAPLTRTFYTQEFTLNKTIKTSPPGYLRGILQEDKLCLKWEAPLPALSAHLQYEVSYRTTAGEVWMMVSLEGPETHTCVEVSTGSQYNVKVRARPDGAMYSGHWSDWSDVLTGHNPTDTGLLLALCIPVLMLITAIFLISTYLSKLKQYFWPPVPNLEKVLQGFLTEIDRQRWDPPLPLKQWSEEATESVVEIISEDGLSGLTEQPEEPTRLLLPPEGPFPSGGQAEGDPGTDVFPDYVTLSKGRVILCPKRNNNTYETVGERVEGLPTCRCSCADGSVCIPPCSASDFQNYSYEPLAEAADRFDRRVTPAREPGNLYTNLPCS</sequence>
<dbReference type="SUPFAM" id="SSF49265">
    <property type="entry name" value="Fibronectin type III"/>
    <property type="match status" value="4"/>
</dbReference>
<keyword evidence="2 8" id="KW-0812">Transmembrane</keyword>
<evidence type="ECO:0000256" key="1">
    <source>
        <dbReference type="ARBA" id="ARBA00004479"/>
    </source>
</evidence>
<keyword evidence="5 8" id="KW-0472">Membrane</keyword>
<proteinExistence type="predicted"/>
<reference evidence="11 12" key="1">
    <citation type="submission" date="2019-06" db="EMBL/GenBank/DDBJ databases">
        <title>Draft genomes of female and male turbot (Scophthalmus maximus).</title>
        <authorList>
            <person name="Xu H."/>
            <person name="Xu X.-W."/>
            <person name="Shao C."/>
            <person name="Chen S."/>
        </authorList>
    </citation>
    <scope>NUCLEOTIDE SEQUENCE [LARGE SCALE GENOMIC DNA]</scope>
    <source>
        <strain evidence="11">Ysfricsl-2016a</strain>
        <tissue evidence="11">Blood</tissue>
    </source>
</reference>
<dbReference type="InterPro" id="IPR036116">
    <property type="entry name" value="FN3_sf"/>
</dbReference>
<keyword evidence="6" id="KW-0675">Receptor</keyword>
<evidence type="ECO:0000259" key="10">
    <source>
        <dbReference type="PROSITE" id="PS50853"/>
    </source>
</evidence>
<evidence type="ECO:0000313" key="12">
    <source>
        <dbReference type="Proteomes" id="UP000438429"/>
    </source>
</evidence>
<feature type="domain" description="Fibronectin type-III" evidence="10">
    <location>
        <begin position="384"/>
        <end position="476"/>
    </location>
</feature>
<dbReference type="SMR" id="A0A6A4TIJ3"/>
<evidence type="ECO:0000313" key="11">
    <source>
        <dbReference type="EMBL" id="KAF0041862.1"/>
    </source>
</evidence>
<dbReference type="Pfam" id="PF09067">
    <property type="entry name" value="EpoR_lig-bind"/>
    <property type="match status" value="1"/>
</dbReference>
<comment type="subcellular location">
    <subcellularLocation>
        <location evidence="1">Membrane</location>
        <topology evidence="1">Single-pass type I membrane protein</topology>
    </subcellularLocation>
</comment>
<gene>
    <name evidence="11" type="ORF">F2P81_005394</name>
</gene>
<dbReference type="InterPro" id="IPR015152">
    <property type="entry name" value="Growth/epo_recpt_lig-bind"/>
</dbReference>
<dbReference type="GO" id="GO:0004896">
    <property type="term" value="F:cytokine receptor activity"/>
    <property type="evidence" value="ECO:0007669"/>
    <property type="project" value="TreeGrafter"/>
</dbReference>
<dbReference type="PROSITE" id="PS50853">
    <property type="entry name" value="FN3"/>
    <property type="match status" value="2"/>
</dbReference>
<dbReference type="SMART" id="SM00060">
    <property type="entry name" value="FN3"/>
    <property type="match status" value="2"/>
</dbReference>
<dbReference type="Proteomes" id="UP000438429">
    <property type="component" value="Unassembled WGS sequence"/>
</dbReference>
<evidence type="ECO:0000256" key="3">
    <source>
        <dbReference type="ARBA" id="ARBA00022729"/>
    </source>
</evidence>
<evidence type="ECO:0000256" key="7">
    <source>
        <dbReference type="ARBA" id="ARBA00023180"/>
    </source>
</evidence>
<protein>
    <recommendedName>
        <fullName evidence="10">Fibronectin type-III domain-containing protein</fullName>
    </recommendedName>
</protein>
<feature type="transmembrane region" description="Helical" evidence="8">
    <location>
        <begin position="482"/>
        <end position="504"/>
    </location>
</feature>
<evidence type="ECO:0000256" key="9">
    <source>
        <dbReference type="SAM" id="SignalP"/>
    </source>
</evidence>
<dbReference type="GO" id="GO:0009897">
    <property type="term" value="C:external side of plasma membrane"/>
    <property type="evidence" value="ECO:0007669"/>
    <property type="project" value="TreeGrafter"/>
</dbReference>
<dbReference type="CDD" id="cd00063">
    <property type="entry name" value="FN3"/>
    <property type="match status" value="1"/>
</dbReference>